<proteinExistence type="predicted"/>
<organism evidence="2 3">
    <name type="scientific">Mycena metata</name>
    <dbReference type="NCBI Taxonomy" id="1033252"/>
    <lineage>
        <taxon>Eukaryota</taxon>
        <taxon>Fungi</taxon>
        <taxon>Dikarya</taxon>
        <taxon>Basidiomycota</taxon>
        <taxon>Agaricomycotina</taxon>
        <taxon>Agaricomycetes</taxon>
        <taxon>Agaricomycetidae</taxon>
        <taxon>Agaricales</taxon>
        <taxon>Marasmiineae</taxon>
        <taxon>Mycenaceae</taxon>
        <taxon>Mycena</taxon>
    </lineage>
</organism>
<feature type="signal peptide" evidence="1">
    <location>
        <begin position="1"/>
        <end position="27"/>
    </location>
</feature>
<comment type="caution">
    <text evidence="2">The sequence shown here is derived from an EMBL/GenBank/DDBJ whole genome shotgun (WGS) entry which is preliminary data.</text>
</comment>
<gene>
    <name evidence="2" type="ORF">B0H16DRAFT_1724041</name>
</gene>
<name>A0AAD7N8V6_9AGAR</name>
<dbReference type="Proteomes" id="UP001215598">
    <property type="component" value="Unassembled WGS sequence"/>
</dbReference>
<sequence length="98" mass="10574">MKPIATLSVTHLLTLTPLLRVIDITRALMTAIEAENSPWKNLLPLTIASYRCSPPKRTSSASRRYALRLISFSATSSYISVDASSSNGGPNMGLAIPK</sequence>
<keyword evidence="1" id="KW-0732">Signal</keyword>
<evidence type="ECO:0000313" key="3">
    <source>
        <dbReference type="Proteomes" id="UP001215598"/>
    </source>
</evidence>
<feature type="chain" id="PRO_5042167247" description="Secreted protein" evidence="1">
    <location>
        <begin position="28"/>
        <end position="98"/>
    </location>
</feature>
<evidence type="ECO:0008006" key="4">
    <source>
        <dbReference type="Google" id="ProtNLM"/>
    </source>
</evidence>
<keyword evidence="3" id="KW-1185">Reference proteome</keyword>
<evidence type="ECO:0000256" key="1">
    <source>
        <dbReference type="SAM" id="SignalP"/>
    </source>
</evidence>
<evidence type="ECO:0000313" key="2">
    <source>
        <dbReference type="EMBL" id="KAJ7751678.1"/>
    </source>
</evidence>
<dbReference type="EMBL" id="JARKIB010000061">
    <property type="protein sequence ID" value="KAJ7751678.1"/>
    <property type="molecule type" value="Genomic_DNA"/>
</dbReference>
<reference evidence="2" key="1">
    <citation type="submission" date="2023-03" db="EMBL/GenBank/DDBJ databases">
        <title>Massive genome expansion in bonnet fungi (Mycena s.s.) driven by repeated elements and novel gene families across ecological guilds.</title>
        <authorList>
            <consortium name="Lawrence Berkeley National Laboratory"/>
            <person name="Harder C.B."/>
            <person name="Miyauchi S."/>
            <person name="Viragh M."/>
            <person name="Kuo A."/>
            <person name="Thoen E."/>
            <person name="Andreopoulos B."/>
            <person name="Lu D."/>
            <person name="Skrede I."/>
            <person name="Drula E."/>
            <person name="Henrissat B."/>
            <person name="Morin E."/>
            <person name="Kohler A."/>
            <person name="Barry K."/>
            <person name="LaButti K."/>
            <person name="Morin E."/>
            <person name="Salamov A."/>
            <person name="Lipzen A."/>
            <person name="Mereny Z."/>
            <person name="Hegedus B."/>
            <person name="Baldrian P."/>
            <person name="Stursova M."/>
            <person name="Weitz H."/>
            <person name="Taylor A."/>
            <person name="Grigoriev I.V."/>
            <person name="Nagy L.G."/>
            <person name="Martin F."/>
            <person name="Kauserud H."/>
        </authorList>
    </citation>
    <scope>NUCLEOTIDE SEQUENCE</scope>
    <source>
        <strain evidence="2">CBHHK182m</strain>
    </source>
</reference>
<dbReference type="AlphaFoldDB" id="A0AAD7N8V6"/>
<accession>A0AAD7N8V6</accession>
<protein>
    <recommendedName>
        <fullName evidence="4">Secreted protein</fullName>
    </recommendedName>
</protein>